<feature type="region of interest" description="Disordered" evidence="11">
    <location>
        <begin position="358"/>
        <end position="384"/>
    </location>
</feature>
<accession>A0A317XVZ7</accession>
<evidence type="ECO:0000256" key="4">
    <source>
        <dbReference type="ARBA" id="ARBA00022741"/>
    </source>
</evidence>
<dbReference type="GO" id="GO:0004819">
    <property type="term" value="F:glutamine-tRNA ligase activity"/>
    <property type="evidence" value="ECO:0007669"/>
    <property type="project" value="UniProtKB-EC"/>
</dbReference>
<feature type="domain" description="Glutaminyl-tRNA synthetase class Ib non-specific RNA-binding" evidence="15">
    <location>
        <begin position="14"/>
        <end position="172"/>
    </location>
</feature>
<dbReference type="InterPro" id="IPR020059">
    <property type="entry name" value="Glu/Gln-tRNA-synth_Ib_codon-bd"/>
</dbReference>
<dbReference type="Pfam" id="PF00749">
    <property type="entry name" value="tRNA-synt_1c"/>
    <property type="match status" value="1"/>
</dbReference>
<evidence type="ECO:0000259" key="15">
    <source>
        <dbReference type="Pfam" id="PF04558"/>
    </source>
</evidence>
<sequence length="859" mass="95573">MPPKVDVNDPENARLLKLFESLNLSGNRAIETLTNPKHTAALESVITDNDLASKTIDPKASALIVTASTGKEASDKTSRDYVVSRIVDGSLVSSDQVSTAYKYLASVGGKPDTATFDKECGVGVVVTSEECRAAVDNYIKSHRADLDPVEGWPKLGQVLAGVKSTPDMRWANTVDIKNSVEAALLATYGPKKAPPPKEKKKAAPAAAAAKDAKKDAAAVNSPVDPEAMFKEGFLANLHKPGENPQVKSELRDQHLAATKGMVFTRFPPEPNGFLHIGHSKAIAVNFGFAKYHKGLCYLRYDDTNPEAEEEKYFTSILETVRWLGFEPFKVTYSSDYFQRLYELAVELIKRGKAYVDHSTPEEIKEQRGGPERGPRKPSRYRDRPIEESLQDFEDMKNGKYPPGKVTLRMKQDLENGNPQMWDLIAYRVLEAAHHRTGKDWCIYPTYDFTHCLVDSFENISHSLCTTEFILSRESYEWLCDALEVYKPRQSEYGRLALQGTVMSKRKILKLVKEGYIEDWDDPRMFTLIALRRRGVPPGAILSFVSALGVTTSKTTIQISRFDQAVRQYLETTTPRLMMVLNPLKVTIENLPEDYLEQIEKPLHPKVPEMGNNKIPFTRTVYIDASDFRTEDSKDYFRLAPGKTVGLLSVPFPITCTSFKTDADGKIMEVLASYGDASSAKPKTYIQWVAEHAASNSPIRIDETRIFHQLFTSDDPAAEENYLDHINPNSLEVVPGAMMEVGFWDVARHSIAKARAEAIERTKEAEQASAKAVQETGAPKNTGEGAPERTADQLVGKELVRFQGMRTAYFALDRLSGDLGLFGDKSPAGKIVLNRIVSLKEDAKKDDKKTPAAKPASKAK</sequence>
<dbReference type="Pfam" id="PF04558">
    <property type="entry name" value="tRNA_synt_1c_R1"/>
    <property type="match status" value="1"/>
</dbReference>
<dbReference type="FunFam" id="2.40.240.10:FF:000007">
    <property type="entry name" value="Glutamine--tRNA ligase"/>
    <property type="match status" value="1"/>
</dbReference>
<dbReference type="GO" id="GO:0006425">
    <property type="term" value="P:glutaminyl-tRNA aminoacylation"/>
    <property type="evidence" value="ECO:0007669"/>
    <property type="project" value="InterPro"/>
</dbReference>
<evidence type="ECO:0000256" key="3">
    <source>
        <dbReference type="ARBA" id="ARBA00022598"/>
    </source>
</evidence>
<dbReference type="EC" id="6.1.1.18" evidence="2"/>
<evidence type="ECO:0000256" key="7">
    <source>
        <dbReference type="ARBA" id="ARBA00023146"/>
    </source>
</evidence>
<dbReference type="Pfam" id="PF04557">
    <property type="entry name" value="tRNA_synt_1c_R2"/>
    <property type="match status" value="1"/>
</dbReference>
<keyword evidence="17" id="KW-1185">Reference proteome</keyword>
<dbReference type="Gene3D" id="1.10.10.2420">
    <property type="match status" value="1"/>
</dbReference>
<feature type="domain" description="Glutamyl/glutaminyl-tRNA synthetase class Ib catalytic" evidence="12">
    <location>
        <begin position="262"/>
        <end position="570"/>
    </location>
</feature>
<dbReference type="InterPro" id="IPR000924">
    <property type="entry name" value="Glu/Gln-tRNA-synth"/>
</dbReference>
<keyword evidence="5 10" id="KW-0067">ATP-binding</keyword>
<dbReference type="InterPro" id="IPR042558">
    <property type="entry name" value="Gln-tRNA-synth_Ib_RNA-bd_N_1"/>
</dbReference>
<dbReference type="PROSITE" id="PS00178">
    <property type="entry name" value="AA_TRNA_LIGASE_I"/>
    <property type="match status" value="1"/>
</dbReference>
<dbReference type="InterPro" id="IPR001412">
    <property type="entry name" value="aa-tRNA-synth_I_CS"/>
</dbReference>
<evidence type="ECO:0000256" key="6">
    <source>
        <dbReference type="ARBA" id="ARBA00022917"/>
    </source>
</evidence>
<dbReference type="InterPro" id="IPR004514">
    <property type="entry name" value="Gln-tRNA-synth"/>
</dbReference>
<organism evidence="16 17">
    <name type="scientific">Testicularia cyperi</name>
    <dbReference type="NCBI Taxonomy" id="1882483"/>
    <lineage>
        <taxon>Eukaryota</taxon>
        <taxon>Fungi</taxon>
        <taxon>Dikarya</taxon>
        <taxon>Basidiomycota</taxon>
        <taxon>Ustilaginomycotina</taxon>
        <taxon>Ustilaginomycetes</taxon>
        <taxon>Ustilaginales</taxon>
        <taxon>Anthracoideaceae</taxon>
        <taxon>Testicularia</taxon>
    </lineage>
</organism>
<keyword evidence="7 10" id="KW-0030">Aminoacyl-tRNA synthetase</keyword>
<dbReference type="InterPro" id="IPR007638">
    <property type="entry name" value="Gln-tRNA-synth_Ib_RNA-bd_2"/>
</dbReference>
<dbReference type="GO" id="GO:0005524">
    <property type="term" value="F:ATP binding"/>
    <property type="evidence" value="ECO:0007669"/>
    <property type="project" value="UniProtKB-KW"/>
</dbReference>
<evidence type="ECO:0000313" key="16">
    <source>
        <dbReference type="EMBL" id="PWZ02078.1"/>
    </source>
</evidence>
<dbReference type="InterPro" id="IPR020058">
    <property type="entry name" value="Glu/Gln-tRNA-synth_Ib_cat-dom"/>
</dbReference>
<dbReference type="Proteomes" id="UP000246740">
    <property type="component" value="Unassembled WGS sequence"/>
</dbReference>
<comment type="similarity">
    <text evidence="1 10">Belongs to the class-I aminoacyl-tRNA synthetase family.</text>
</comment>
<feature type="region of interest" description="Disordered" evidence="11">
    <location>
        <begin position="763"/>
        <end position="791"/>
    </location>
</feature>
<dbReference type="InterPro" id="IPR020056">
    <property type="entry name" value="Rbsml_bL25/Gln-tRNA_synth_N"/>
</dbReference>
<dbReference type="Gene3D" id="1.10.8.1290">
    <property type="entry name" value="Glutaminyl-tRNA synthetase, non-specific RNA binding region part 1, domain 1"/>
    <property type="match status" value="1"/>
</dbReference>
<evidence type="ECO:0000259" key="13">
    <source>
        <dbReference type="Pfam" id="PF03950"/>
    </source>
</evidence>
<dbReference type="Gene3D" id="3.40.50.620">
    <property type="entry name" value="HUPs"/>
    <property type="match status" value="1"/>
</dbReference>
<dbReference type="InParanoid" id="A0A317XVZ7"/>
<evidence type="ECO:0000256" key="10">
    <source>
        <dbReference type="RuleBase" id="RU363037"/>
    </source>
</evidence>
<dbReference type="Gene3D" id="2.40.240.10">
    <property type="entry name" value="Ribosomal Protein L25, Chain P"/>
    <property type="match status" value="2"/>
</dbReference>
<keyword evidence="4 10" id="KW-0547">Nucleotide-binding</keyword>
<dbReference type="InterPro" id="IPR011035">
    <property type="entry name" value="Ribosomal_bL25/Gln-tRNA_synth"/>
</dbReference>
<dbReference type="CDD" id="cd00807">
    <property type="entry name" value="GlnRS_core"/>
    <property type="match status" value="1"/>
</dbReference>
<dbReference type="PRINTS" id="PR00987">
    <property type="entry name" value="TRNASYNTHGLU"/>
</dbReference>
<evidence type="ECO:0000256" key="9">
    <source>
        <dbReference type="ARBA" id="ARBA00048270"/>
    </source>
</evidence>
<gene>
    <name evidence="16" type="ORF">BCV70DRAFT_215474</name>
</gene>
<evidence type="ECO:0000256" key="5">
    <source>
        <dbReference type="ARBA" id="ARBA00022840"/>
    </source>
</evidence>
<reference evidence="16 17" key="1">
    <citation type="journal article" date="2018" name="Mol. Biol. Evol.">
        <title>Broad Genomic Sampling Reveals a Smut Pathogenic Ancestry of the Fungal Clade Ustilaginomycotina.</title>
        <authorList>
            <person name="Kijpornyongpan T."/>
            <person name="Mondo S.J."/>
            <person name="Barry K."/>
            <person name="Sandor L."/>
            <person name="Lee J."/>
            <person name="Lipzen A."/>
            <person name="Pangilinan J."/>
            <person name="LaButti K."/>
            <person name="Hainaut M."/>
            <person name="Henrissat B."/>
            <person name="Grigoriev I.V."/>
            <person name="Spatafora J.W."/>
            <person name="Aime M.C."/>
        </authorList>
    </citation>
    <scope>NUCLEOTIDE SEQUENCE [LARGE SCALE GENOMIC DNA]</scope>
    <source>
        <strain evidence="16 17">MCA 3645</strain>
    </source>
</reference>
<proteinExistence type="inferred from homology"/>
<dbReference type="InterPro" id="IPR007639">
    <property type="entry name" value="Gln-tRNA-synth_Ib_RNA-bd_N"/>
</dbReference>
<keyword evidence="3 10" id="KW-0436">Ligase</keyword>
<dbReference type="PANTHER" id="PTHR43097">
    <property type="entry name" value="GLUTAMINE-TRNA LIGASE"/>
    <property type="match status" value="1"/>
</dbReference>
<evidence type="ECO:0000256" key="1">
    <source>
        <dbReference type="ARBA" id="ARBA00005594"/>
    </source>
</evidence>
<dbReference type="PANTHER" id="PTHR43097:SF4">
    <property type="entry name" value="GLUTAMINE--TRNA LIGASE"/>
    <property type="match status" value="1"/>
</dbReference>
<dbReference type="SUPFAM" id="SSF50715">
    <property type="entry name" value="Ribosomal protein L25-like"/>
    <property type="match status" value="1"/>
</dbReference>
<feature type="domain" description="Glutaminyl-tRNA synthetase class Ib non-specific RNA-binding" evidence="14">
    <location>
        <begin position="176"/>
        <end position="254"/>
    </location>
</feature>
<evidence type="ECO:0000256" key="2">
    <source>
        <dbReference type="ARBA" id="ARBA00012836"/>
    </source>
</evidence>
<evidence type="ECO:0000259" key="12">
    <source>
        <dbReference type="Pfam" id="PF00749"/>
    </source>
</evidence>
<dbReference type="FunCoup" id="A0A317XVZ7">
    <property type="interactions" value="772"/>
</dbReference>
<dbReference type="OrthoDB" id="10250478at2759"/>
<evidence type="ECO:0000313" key="17">
    <source>
        <dbReference type="Proteomes" id="UP000246740"/>
    </source>
</evidence>
<dbReference type="InterPro" id="IPR050132">
    <property type="entry name" value="Gln/Glu-tRNA_Ligase"/>
</dbReference>
<dbReference type="Pfam" id="PF03950">
    <property type="entry name" value="tRNA-synt_1c_C"/>
    <property type="match status" value="1"/>
</dbReference>
<dbReference type="SUPFAM" id="SSF52374">
    <property type="entry name" value="Nucleotidylyl transferase"/>
    <property type="match status" value="1"/>
</dbReference>
<dbReference type="InterPro" id="IPR014729">
    <property type="entry name" value="Rossmann-like_a/b/a_fold"/>
</dbReference>
<dbReference type="EMBL" id="KZ819189">
    <property type="protein sequence ID" value="PWZ02078.1"/>
    <property type="molecule type" value="Genomic_DNA"/>
</dbReference>
<feature type="domain" description="Glutamyl/glutaminyl-tRNA synthetase class Ib anti-codon binding" evidence="13">
    <location>
        <begin position="574"/>
        <end position="673"/>
    </location>
</feature>
<evidence type="ECO:0000259" key="14">
    <source>
        <dbReference type="Pfam" id="PF04557"/>
    </source>
</evidence>
<evidence type="ECO:0000256" key="11">
    <source>
        <dbReference type="SAM" id="MobiDB-lite"/>
    </source>
</evidence>
<name>A0A317XVZ7_9BASI</name>
<dbReference type="GO" id="GO:0005829">
    <property type="term" value="C:cytosol"/>
    <property type="evidence" value="ECO:0007669"/>
    <property type="project" value="TreeGrafter"/>
</dbReference>
<dbReference type="AlphaFoldDB" id="A0A317XVZ7"/>
<feature type="region of interest" description="Disordered" evidence="11">
    <location>
        <begin position="189"/>
        <end position="209"/>
    </location>
</feature>
<protein>
    <recommendedName>
        <fullName evidence="2">glutamine--tRNA ligase</fullName>
        <ecNumber evidence="2">6.1.1.18</ecNumber>
    </recommendedName>
    <alternativeName>
        <fullName evidence="8">Glutaminyl-tRNA synthetase</fullName>
    </alternativeName>
</protein>
<dbReference type="NCBIfam" id="TIGR00440">
    <property type="entry name" value="glnS"/>
    <property type="match status" value="1"/>
</dbReference>
<dbReference type="STRING" id="1882483.A0A317XVZ7"/>
<dbReference type="FunFam" id="1.10.8.1290:FF:000002">
    <property type="entry name" value="Glutamine--tRNA ligase cytoplasmic"/>
    <property type="match status" value="1"/>
</dbReference>
<evidence type="ECO:0000256" key="8">
    <source>
        <dbReference type="ARBA" id="ARBA00030466"/>
    </source>
</evidence>
<keyword evidence="6 10" id="KW-0648">Protein biosynthesis</keyword>
<comment type="catalytic activity">
    <reaction evidence="9">
        <text>tRNA(Gln) + L-glutamine + ATP = L-glutaminyl-tRNA(Gln) + AMP + diphosphate</text>
        <dbReference type="Rhea" id="RHEA:20121"/>
        <dbReference type="Rhea" id="RHEA-COMP:9662"/>
        <dbReference type="Rhea" id="RHEA-COMP:9681"/>
        <dbReference type="ChEBI" id="CHEBI:30616"/>
        <dbReference type="ChEBI" id="CHEBI:33019"/>
        <dbReference type="ChEBI" id="CHEBI:58359"/>
        <dbReference type="ChEBI" id="CHEBI:78442"/>
        <dbReference type="ChEBI" id="CHEBI:78521"/>
        <dbReference type="ChEBI" id="CHEBI:456215"/>
        <dbReference type="EC" id="6.1.1.18"/>
    </reaction>
</comment>
<dbReference type="FunFam" id="3.40.50.620:FF:000183">
    <property type="entry name" value="Glutaminyl-tRNA synthetase"/>
    <property type="match status" value="1"/>
</dbReference>
<dbReference type="InterPro" id="IPR042559">
    <property type="entry name" value="Gln-tRNA-synth_Ib_RNA-bd_N_2"/>
</dbReference>